<dbReference type="PANTHER" id="PTHR43663:SF1">
    <property type="entry name" value="CHROMATE TRANSPORTER"/>
    <property type="match status" value="1"/>
</dbReference>
<evidence type="ECO:0000256" key="5">
    <source>
        <dbReference type="ARBA" id="ARBA00022989"/>
    </source>
</evidence>
<organism evidence="8 9">
    <name type="scientific">Lawsonibacter faecis</name>
    <dbReference type="NCBI Taxonomy" id="2763052"/>
    <lineage>
        <taxon>Bacteria</taxon>
        <taxon>Bacillati</taxon>
        <taxon>Bacillota</taxon>
        <taxon>Clostridia</taxon>
        <taxon>Eubacteriales</taxon>
        <taxon>Oscillospiraceae</taxon>
        <taxon>Lawsonibacter</taxon>
    </lineage>
</organism>
<dbReference type="InterPro" id="IPR003370">
    <property type="entry name" value="Chromate_transpt"/>
</dbReference>
<evidence type="ECO:0000256" key="4">
    <source>
        <dbReference type="ARBA" id="ARBA00022692"/>
    </source>
</evidence>
<protein>
    <submittedName>
        <fullName evidence="8">Chromate transporter</fullName>
    </submittedName>
</protein>
<feature type="transmembrane region" description="Helical" evidence="7">
    <location>
        <begin position="7"/>
        <end position="28"/>
    </location>
</feature>
<feature type="transmembrane region" description="Helical" evidence="7">
    <location>
        <begin position="117"/>
        <end position="141"/>
    </location>
</feature>
<evidence type="ECO:0000256" key="6">
    <source>
        <dbReference type="ARBA" id="ARBA00023136"/>
    </source>
</evidence>
<evidence type="ECO:0000313" key="8">
    <source>
        <dbReference type="EMBL" id="MBC5735766.1"/>
    </source>
</evidence>
<dbReference type="GO" id="GO:0005886">
    <property type="term" value="C:plasma membrane"/>
    <property type="evidence" value="ECO:0007669"/>
    <property type="project" value="UniProtKB-SubCell"/>
</dbReference>
<keyword evidence="4 7" id="KW-0812">Transmembrane</keyword>
<name>A0A8J6JAD1_9FIRM</name>
<dbReference type="EMBL" id="JACOPQ010000001">
    <property type="protein sequence ID" value="MBC5735766.1"/>
    <property type="molecule type" value="Genomic_DNA"/>
</dbReference>
<keyword evidence="9" id="KW-1185">Reference proteome</keyword>
<evidence type="ECO:0000313" key="9">
    <source>
        <dbReference type="Proteomes" id="UP000607645"/>
    </source>
</evidence>
<keyword evidence="3" id="KW-1003">Cell membrane</keyword>
<evidence type="ECO:0000256" key="7">
    <source>
        <dbReference type="SAM" id="Phobius"/>
    </source>
</evidence>
<dbReference type="InterPro" id="IPR052518">
    <property type="entry name" value="CHR_Transporter"/>
</dbReference>
<keyword evidence="6 7" id="KW-0472">Membrane</keyword>
<keyword evidence="5 7" id="KW-1133">Transmembrane helix</keyword>
<dbReference type="RefSeq" id="WP_173023823.1">
    <property type="nucleotide sequence ID" value="NZ_JACOPQ010000001.1"/>
</dbReference>
<dbReference type="PANTHER" id="PTHR43663">
    <property type="entry name" value="CHROMATE TRANSPORT PROTEIN-RELATED"/>
    <property type="match status" value="1"/>
</dbReference>
<feature type="transmembrane region" description="Helical" evidence="7">
    <location>
        <begin position="147"/>
        <end position="172"/>
    </location>
</feature>
<dbReference type="Pfam" id="PF02417">
    <property type="entry name" value="Chromate_transp"/>
    <property type="match status" value="1"/>
</dbReference>
<gene>
    <name evidence="8" type="ORF">H8S62_01910</name>
</gene>
<evidence type="ECO:0000256" key="2">
    <source>
        <dbReference type="ARBA" id="ARBA00005262"/>
    </source>
</evidence>
<dbReference type="GO" id="GO:0015109">
    <property type="term" value="F:chromate transmembrane transporter activity"/>
    <property type="evidence" value="ECO:0007669"/>
    <property type="project" value="InterPro"/>
</dbReference>
<evidence type="ECO:0000256" key="3">
    <source>
        <dbReference type="ARBA" id="ARBA00022475"/>
    </source>
</evidence>
<feature type="transmembrane region" description="Helical" evidence="7">
    <location>
        <begin position="80"/>
        <end position="105"/>
    </location>
</feature>
<proteinExistence type="inferred from homology"/>
<dbReference type="Proteomes" id="UP000607645">
    <property type="component" value="Unassembled WGS sequence"/>
</dbReference>
<comment type="similarity">
    <text evidence="2">Belongs to the chromate ion transporter (CHR) (TC 2.A.51) family.</text>
</comment>
<sequence length="198" mass="20507">MIFLRLFYEFFKVGLFSVGGGLATIPFLQHMGEATGWFGAGDLANMIAVSESTPGAMGVNMATYVGFTVGGRAGIPMGQVLGSVTATLGLIAPSIIVILIIAKFLQKFRQSKLVDGVFYGLRPASTGLIAAAGVGVAKIALLTGAAWTGFAALTAVVSWKAVALAAAVFICLQIRPLKKLHPVVFIAASAVAGILFRM</sequence>
<evidence type="ECO:0000256" key="1">
    <source>
        <dbReference type="ARBA" id="ARBA00004651"/>
    </source>
</evidence>
<dbReference type="AlphaFoldDB" id="A0A8J6JAD1"/>
<comment type="subcellular location">
    <subcellularLocation>
        <location evidence="1">Cell membrane</location>
        <topology evidence="1">Multi-pass membrane protein</topology>
    </subcellularLocation>
</comment>
<accession>A0A8J6JAD1</accession>
<comment type="caution">
    <text evidence="8">The sequence shown here is derived from an EMBL/GenBank/DDBJ whole genome shotgun (WGS) entry which is preliminary data.</text>
</comment>
<reference evidence="8" key="1">
    <citation type="submission" date="2020-08" db="EMBL/GenBank/DDBJ databases">
        <title>Genome public.</title>
        <authorList>
            <person name="Liu C."/>
            <person name="Sun Q."/>
        </authorList>
    </citation>
    <scope>NUCLEOTIDE SEQUENCE</scope>
    <source>
        <strain evidence="8">NSJ-52</strain>
    </source>
</reference>
<feature type="transmembrane region" description="Helical" evidence="7">
    <location>
        <begin position="179"/>
        <end position="196"/>
    </location>
</feature>